<evidence type="ECO:0000313" key="2">
    <source>
        <dbReference type="Proteomes" id="UP000233556"/>
    </source>
</evidence>
<reference evidence="2" key="2">
    <citation type="submission" date="2017-12" db="EMBL/GenBank/DDBJ databases">
        <title>Genome sequence of the Bar-tailed Godwit (Limosa lapponica baueri).</title>
        <authorList>
            <person name="Lima N.C.B."/>
            <person name="Parody-Merino A.M."/>
            <person name="Battley P.F."/>
            <person name="Fidler A.E."/>
            <person name="Prosdocimi F."/>
        </authorList>
    </citation>
    <scope>NUCLEOTIDE SEQUENCE [LARGE SCALE GENOMIC DNA]</scope>
</reference>
<dbReference type="GO" id="GO:0042147">
    <property type="term" value="P:retrograde transport, endosome to Golgi"/>
    <property type="evidence" value="ECO:0007669"/>
    <property type="project" value="InterPro"/>
</dbReference>
<name>A0A2I0T6N1_LIMLA</name>
<dbReference type="GO" id="GO:0032456">
    <property type="term" value="P:endocytic recycling"/>
    <property type="evidence" value="ECO:0007669"/>
    <property type="project" value="InterPro"/>
</dbReference>
<dbReference type="Proteomes" id="UP000233556">
    <property type="component" value="Unassembled WGS sequence"/>
</dbReference>
<dbReference type="EMBL" id="KZ517059">
    <property type="protein sequence ID" value="PKU29455.1"/>
    <property type="molecule type" value="Genomic_DNA"/>
</dbReference>
<dbReference type="OrthoDB" id="10263345at2759"/>
<gene>
    <name evidence="1" type="ORF">llap_20241</name>
</gene>
<dbReference type="GO" id="GO:1990745">
    <property type="term" value="C:EARP complex"/>
    <property type="evidence" value="ECO:0007669"/>
    <property type="project" value="InterPro"/>
</dbReference>
<accession>A0A2I0T6N1</accession>
<protein>
    <submittedName>
        <fullName evidence="1">Uncharacterized protein</fullName>
    </submittedName>
</protein>
<dbReference type="PANTHER" id="PTHR13258:SF0">
    <property type="entry name" value="SYNDETIN"/>
    <property type="match status" value="1"/>
</dbReference>
<organism evidence="1 2">
    <name type="scientific">Limosa lapponica baueri</name>
    <dbReference type="NCBI Taxonomy" id="1758121"/>
    <lineage>
        <taxon>Eukaryota</taxon>
        <taxon>Metazoa</taxon>
        <taxon>Chordata</taxon>
        <taxon>Craniata</taxon>
        <taxon>Vertebrata</taxon>
        <taxon>Euteleostomi</taxon>
        <taxon>Archelosauria</taxon>
        <taxon>Archosauria</taxon>
        <taxon>Dinosauria</taxon>
        <taxon>Saurischia</taxon>
        <taxon>Theropoda</taxon>
        <taxon>Coelurosauria</taxon>
        <taxon>Aves</taxon>
        <taxon>Neognathae</taxon>
        <taxon>Neoaves</taxon>
        <taxon>Charadriiformes</taxon>
        <taxon>Scolopacidae</taxon>
        <taxon>Limosa</taxon>
    </lineage>
</organism>
<dbReference type="GO" id="GO:0005829">
    <property type="term" value="C:cytosol"/>
    <property type="evidence" value="ECO:0007669"/>
    <property type="project" value="GOC"/>
</dbReference>
<dbReference type="AlphaFoldDB" id="A0A2I0T6N1"/>
<dbReference type="PANTHER" id="PTHR13258">
    <property type="entry name" value="SYNDETIN"/>
    <property type="match status" value="1"/>
</dbReference>
<dbReference type="GO" id="GO:0000149">
    <property type="term" value="F:SNARE binding"/>
    <property type="evidence" value="ECO:0007669"/>
    <property type="project" value="TreeGrafter"/>
</dbReference>
<dbReference type="InterPro" id="IPR040047">
    <property type="entry name" value="VPS50"/>
</dbReference>
<reference evidence="2" key="1">
    <citation type="submission" date="2017-11" db="EMBL/GenBank/DDBJ databases">
        <authorList>
            <person name="Lima N.C."/>
            <person name="Parody-Merino A.M."/>
            <person name="Battley P.F."/>
            <person name="Fidler A.E."/>
            <person name="Prosdocimi F."/>
        </authorList>
    </citation>
    <scope>NUCLEOTIDE SEQUENCE [LARGE SCALE GENOMIC DNA]</scope>
</reference>
<evidence type="ECO:0000313" key="1">
    <source>
        <dbReference type="EMBL" id="PKU29455.1"/>
    </source>
</evidence>
<proteinExistence type="predicted"/>
<keyword evidence="2" id="KW-1185">Reference proteome</keyword>
<sequence length="119" mass="14027">MWYPRGQSWLALRKEVSDGSNVMGTEENSFDRSYVKKKLEHGLSRIWQDVQLKVKTYLLGTDLSNFKYDDFIFVLDIISRLMQVGEEFCGSKSEVLQESIRKQSVNYFKTYHSLPLKEF</sequence>